<name>G4TA65_SERID</name>
<sequence>MSFLSLPTEICINILVQLAYNDLLRLKTVSKAFLVLISSPAVQYRIQLGIAALEDDDPKGAIPISDKIRLLEQIETMFRLWEFPQITSIAMSTRSGVYGIQDGVFVPGRLESIGGSFQTKGADVYRLRAPMNPGDMGASWRLPDFESPIMALVSCPQENLLITMEEGEHSLRDDCFILRFLSLSDGRPHPNSHGPVTLPSSIPLESGEPQYITMRSIGEIVGLRTIDSKVYLVNWVTGQSGCIVPNPSSTGASPIVDDDIIDDVLFLDETHCFLIRGRRNPAELEVYEFDRSAKLTLKAVYQLPRRKGRIEFSSTNGFSRARFRGANALDGCLVPPFAPVPEECIFLIKMMIMGPEGDAMYPLLFRGESLLRLPSGVTKRDDGISVVSGHLWMRETHIMEGFSWDHPSYGTRVLLPNYILRSNVDDIRWDDERLWNFTIIDCNPAQIAQIRASASTPPLSLQSASFDRDHVNTNTNIKSTEKVSCILEPMSIGPDTCLDEEWICGLPVAVISFKTAPSPVLLDVEQPFTLNSSSGHILGASVMHLSTFIHMHDHRDSGERDNVPLLGLSVQSMGWLDSYRE</sequence>
<gene>
    <name evidence="2" type="ORF">PIIN_02095</name>
</gene>
<dbReference type="InterPro" id="IPR036047">
    <property type="entry name" value="F-box-like_dom_sf"/>
</dbReference>
<evidence type="ECO:0000313" key="2">
    <source>
        <dbReference type="EMBL" id="CCA68229.1"/>
    </source>
</evidence>
<dbReference type="HOGENOM" id="CLU_505381_0_0_1"/>
<keyword evidence="3" id="KW-1185">Reference proteome</keyword>
<dbReference type="STRING" id="1109443.G4TA65"/>
<accession>G4TA65</accession>
<protein>
    <recommendedName>
        <fullName evidence="1">F-box domain-containing protein</fullName>
    </recommendedName>
</protein>
<dbReference type="PROSITE" id="PS50181">
    <property type="entry name" value="FBOX"/>
    <property type="match status" value="1"/>
</dbReference>
<dbReference type="OrthoDB" id="3256413at2759"/>
<dbReference type="InterPro" id="IPR001810">
    <property type="entry name" value="F-box_dom"/>
</dbReference>
<dbReference type="AlphaFoldDB" id="G4TA65"/>
<evidence type="ECO:0000259" key="1">
    <source>
        <dbReference type="PROSITE" id="PS50181"/>
    </source>
</evidence>
<evidence type="ECO:0000313" key="3">
    <source>
        <dbReference type="Proteomes" id="UP000007148"/>
    </source>
</evidence>
<proteinExistence type="predicted"/>
<dbReference type="InParanoid" id="G4TA65"/>
<dbReference type="EMBL" id="CAFZ01000028">
    <property type="protein sequence ID" value="CCA68229.1"/>
    <property type="molecule type" value="Genomic_DNA"/>
</dbReference>
<dbReference type="Pfam" id="PF12937">
    <property type="entry name" value="F-box-like"/>
    <property type="match status" value="1"/>
</dbReference>
<organism evidence="2 3">
    <name type="scientific">Serendipita indica (strain DSM 11827)</name>
    <name type="common">Root endophyte fungus</name>
    <name type="synonym">Piriformospora indica</name>
    <dbReference type="NCBI Taxonomy" id="1109443"/>
    <lineage>
        <taxon>Eukaryota</taxon>
        <taxon>Fungi</taxon>
        <taxon>Dikarya</taxon>
        <taxon>Basidiomycota</taxon>
        <taxon>Agaricomycotina</taxon>
        <taxon>Agaricomycetes</taxon>
        <taxon>Sebacinales</taxon>
        <taxon>Serendipitaceae</taxon>
        <taxon>Serendipita</taxon>
    </lineage>
</organism>
<feature type="domain" description="F-box" evidence="1">
    <location>
        <begin position="1"/>
        <end position="47"/>
    </location>
</feature>
<reference evidence="2 3" key="1">
    <citation type="journal article" date="2011" name="PLoS Pathog.">
        <title>Endophytic Life Strategies Decoded by Genome and Transcriptome Analyses of the Mutualistic Root Symbiont Piriformospora indica.</title>
        <authorList>
            <person name="Zuccaro A."/>
            <person name="Lahrmann U."/>
            <person name="Guldener U."/>
            <person name="Langen G."/>
            <person name="Pfiffi S."/>
            <person name="Biedenkopf D."/>
            <person name="Wong P."/>
            <person name="Samans B."/>
            <person name="Grimm C."/>
            <person name="Basiewicz M."/>
            <person name="Murat C."/>
            <person name="Martin F."/>
            <person name="Kogel K.H."/>
        </authorList>
    </citation>
    <scope>NUCLEOTIDE SEQUENCE [LARGE SCALE GENOMIC DNA]</scope>
    <source>
        <strain evidence="2 3">DSM 11827</strain>
    </source>
</reference>
<comment type="caution">
    <text evidence="2">The sequence shown here is derived from an EMBL/GenBank/DDBJ whole genome shotgun (WGS) entry which is preliminary data.</text>
</comment>
<dbReference type="Proteomes" id="UP000007148">
    <property type="component" value="Unassembled WGS sequence"/>
</dbReference>
<dbReference type="SUPFAM" id="SSF81383">
    <property type="entry name" value="F-box domain"/>
    <property type="match status" value="1"/>
</dbReference>